<dbReference type="Proteomes" id="UP000638732">
    <property type="component" value="Unassembled WGS sequence"/>
</dbReference>
<keyword evidence="2" id="KW-1185">Reference proteome</keyword>
<name>A0A965ZEL4_9SPHI</name>
<reference evidence="1" key="1">
    <citation type="submission" date="2020-01" db="EMBL/GenBank/DDBJ databases">
        <authorList>
            <person name="Seo Y.L."/>
        </authorList>
    </citation>
    <scope>NUCLEOTIDE SEQUENCE</scope>
    <source>
        <strain evidence="1">R11</strain>
    </source>
</reference>
<gene>
    <name evidence="1" type="ORF">GSY63_04260</name>
</gene>
<dbReference type="RefSeq" id="WP_166584587.1">
    <property type="nucleotide sequence ID" value="NZ_WWEO01000038.1"/>
</dbReference>
<sequence length="243" mass="29881">MDEHTWPCRIKSVRRKKRLVKTDRDKQLIQLDKRRNELWEQRKKSPPIALEQPYQRGWKRFFVLREDVKCGPHAEFYEALLAKINTTHYHHDKSFKHKKRRKWRYGHVVKKQILHEFDLYHWNNNKAGLSEQEKECFTRVETYSIKTKRLEVKYVITEPWRYVLKIQPHMVTHKKQVSSELEQELAWIDNYISQHYLSPRIHLLTHGKNYRSRDRFAEQSKYINKIKNIPRYSQKEVYLALEL</sequence>
<reference evidence="1" key="2">
    <citation type="submission" date="2020-10" db="EMBL/GenBank/DDBJ databases">
        <title>Mucilaginibacter sp. nov., isolated from soil.</title>
        <authorList>
            <person name="Jeon C.O."/>
        </authorList>
    </citation>
    <scope>NUCLEOTIDE SEQUENCE</scope>
    <source>
        <strain evidence="1">R11</strain>
    </source>
</reference>
<proteinExistence type="predicted"/>
<protein>
    <submittedName>
        <fullName evidence="1">Uncharacterized protein</fullName>
    </submittedName>
</protein>
<evidence type="ECO:0000313" key="2">
    <source>
        <dbReference type="Proteomes" id="UP000638732"/>
    </source>
</evidence>
<dbReference type="EMBL" id="WWEO01000038">
    <property type="protein sequence ID" value="NCD68564.1"/>
    <property type="molecule type" value="Genomic_DNA"/>
</dbReference>
<organism evidence="1 2">
    <name type="scientific">Mucilaginibacter agri</name>
    <dbReference type="NCBI Taxonomy" id="2695265"/>
    <lineage>
        <taxon>Bacteria</taxon>
        <taxon>Pseudomonadati</taxon>
        <taxon>Bacteroidota</taxon>
        <taxon>Sphingobacteriia</taxon>
        <taxon>Sphingobacteriales</taxon>
        <taxon>Sphingobacteriaceae</taxon>
        <taxon>Mucilaginibacter</taxon>
    </lineage>
</organism>
<accession>A0A965ZEL4</accession>
<comment type="caution">
    <text evidence="1">The sequence shown here is derived from an EMBL/GenBank/DDBJ whole genome shotgun (WGS) entry which is preliminary data.</text>
</comment>
<dbReference type="AlphaFoldDB" id="A0A965ZEL4"/>
<evidence type="ECO:0000313" key="1">
    <source>
        <dbReference type="EMBL" id="NCD68564.1"/>
    </source>
</evidence>